<dbReference type="EMBL" id="CP143816">
    <property type="protein sequence ID" value="WVO24485.1"/>
    <property type="molecule type" value="Genomic_DNA"/>
</dbReference>
<feature type="transmembrane region" description="Helical" evidence="6">
    <location>
        <begin position="736"/>
        <end position="755"/>
    </location>
</feature>
<feature type="compositionally biased region" description="Basic and acidic residues" evidence="5">
    <location>
        <begin position="996"/>
        <end position="1010"/>
    </location>
</feature>
<keyword evidence="11" id="KW-1185">Reference proteome</keyword>
<evidence type="ECO:0000313" key="10">
    <source>
        <dbReference type="EMBL" id="WVO24485.1"/>
    </source>
</evidence>
<comment type="subcellular location">
    <subcellularLocation>
        <location evidence="1">Membrane</location>
        <topology evidence="1">Multi-pass membrane protein</topology>
    </subcellularLocation>
</comment>
<keyword evidence="3 6" id="KW-1133">Transmembrane helix</keyword>
<dbReference type="PANTHER" id="PTHR37994:SF3">
    <property type="entry name" value="ER TRANSPORTER 6TM N-TERMINAL DOMAIN-CONTAINING PROTEIN"/>
    <property type="match status" value="1"/>
</dbReference>
<feature type="region of interest" description="Disordered" evidence="5">
    <location>
        <begin position="528"/>
        <end position="607"/>
    </location>
</feature>
<feature type="compositionally biased region" description="Basic residues" evidence="5">
    <location>
        <begin position="583"/>
        <end position="595"/>
    </location>
</feature>
<accession>A0ABZ2B125</accession>
<feature type="transmembrane region" description="Helical" evidence="6">
    <location>
        <begin position="713"/>
        <end position="731"/>
    </location>
</feature>
<organism evidence="10 11">
    <name type="scientific">Cryptococcus decagattii</name>
    <dbReference type="NCBI Taxonomy" id="1859122"/>
    <lineage>
        <taxon>Eukaryota</taxon>
        <taxon>Fungi</taxon>
        <taxon>Dikarya</taxon>
        <taxon>Basidiomycota</taxon>
        <taxon>Agaricomycotina</taxon>
        <taxon>Tremellomycetes</taxon>
        <taxon>Tremellales</taxon>
        <taxon>Cryptococcaceae</taxon>
        <taxon>Cryptococcus</taxon>
        <taxon>Cryptococcus gattii species complex</taxon>
    </lineage>
</organism>
<evidence type="ECO:0000259" key="9">
    <source>
        <dbReference type="Pfam" id="PF13515"/>
    </source>
</evidence>
<dbReference type="PANTHER" id="PTHR37994">
    <property type="entry name" value="ARAE_2_N DOMAIN-CONTAINING PROTEIN-RELATED"/>
    <property type="match status" value="1"/>
</dbReference>
<evidence type="ECO:0000256" key="4">
    <source>
        <dbReference type="ARBA" id="ARBA00023136"/>
    </source>
</evidence>
<dbReference type="Pfam" id="PF13515">
    <property type="entry name" value="FUSC_2"/>
    <property type="match status" value="1"/>
</dbReference>
<dbReference type="InterPro" id="IPR018820">
    <property type="entry name" value="BRE4-related_DUF2421"/>
</dbReference>
<evidence type="ECO:0000256" key="6">
    <source>
        <dbReference type="SAM" id="Phobius"/>
    </source>
</evidence>
<dbReference type="InterPro" id="IPR018823">
    <property type="entry name" value="ArAE_2_N"/>
</dbReference>
<sequence>MDEERPPSRIQSLADALHIPAWFTPALTNRRQWKNFARCILATFATLVLMVCQNSLDKIGSAAFFAPLVSQMLPPYMALSIYIFALITLVIGLCFGWAWGAAAMAAALSARSQSLYQSQLQAESAGYNQSESTSIQFQQSIFHAAFLDPRSSAVYGVFLFFGAYGLGFLRATNPKLTLGCIFGTIIIDLMCTIGPLFPVAQYTLAKQLIIPAACYIAIALASIIFIFPQTLNHIVLDSLNKTILTPAISLLNILDEALETSPSDTEAWGKVSEKGFETRDKLVAAVTALEDQTKMLQLEITRGQIGPKDLEKVVAKLKAMCGTLYGVTSFAIIIHEQNESEKDWQENPMPHPIVGAQRHWERLEEHNHPSRSLDALVPILNESSADLRQASTKALKDISQWLTLVNHTRWKKVPADAPPLSQREENLENVKRALEAFRASKQFDVLEPYREFFDPITGDIKPEALESYRYLTRDLFRVYVLTSNLINFTLSLVAFLSLLLEIEKANPKSKIQLPNKFAKMLLKNANDKSGGGNPLDMGLKDMDGMDEASRRTSEATEDVVDDDDDDDDDDDESVTTTAVEKKKDKKKKKEKKKRVYAKDPDAGDPRNALQRLGRHIYTLWKGLTGHSGIFALKYALVSIALFVPAVCENSAQFYYENRGLWALIMAQTGMGVFTGEQITSFVVRMGGTATGLVVGMLAWYIGSGHGNGNPYGVTAATLVLIAPCLFIRIAVPMDKAVFFLMTNVTIMFVVGYSWVDEHTLQNANQGRGAGLAGRRALLVIIGFTAAFIMMVFPRPNSARALFRRRLAKNMSDIGDLYGKVVTSIENEVDAAEWGKEDSTLKNIRGEADSDAVEKRRQQYRGIFLKVMGRLMGMKPHLYYASAELGLKGPWPKKKYAKLYRAQAQVLATLALLAAAYSRMSLLTCKRLATRSDLMHPAFIADCLLLFSALQQSLRNGQPLPPMLPIFERLSIYSKYRNYGRLARAARAARGAGAEAGADRDGDRAAEDDRGSQGSEKAWGGEEKRSLLGGKMEREDMISDGDGEKMENKTRENGQGEKVEEDKDEMPRDERGNVDRTELVRRNAEKVMKGIISWDSWHDEQFALFATANTALVHIMIGLNEMYLIVRDLVGEKDLHGLDRASERWARGAYDV</sequence>
<feature type="domain" description="Putative ER transporter 6TM N-terminal" evidence="8">
    <location>
        <begin position="20"/>
        <end position="443"/>
    </location>
</feature>
<keyword evidence="4 6" id="KW-0472">Membrane</keyword>
<feature type="compositionally biased region" description="Basic and acidic residues" evidence="5">
    <location>
        <begin position="1018"/>
        <end position="1074"/>
    </location>
</feature>
<keyword evidence="2 6" id="KW-0812">Transmembrane</keyword>
<protein>
    <recommendedName>
        <fullName evidence="12">ER transporter 6TM N-terminal domain-containing protein</fullName>
    </recommendedName>
</protein>
<gene>
    <name evidence="10" type="ORF">IAS62_005853</name>
</gene>
<proteinExistence type="predicted"/>
<evidence type="ECO:0000313" key="11">
    <source>
        <dbReference type="Proteomes" id="UP001432216"/>
    </source>
</evidence>
<dbReference type="InterPro" id="IPR049453">
    <property type="entry name" value="Memb_transporter_dom"/>
</dbReference>
<feature type="transmembrane region" description="Helical" evidence="6">
    <location>
        <begin position="775"/>
        <end position="793"/>
    </location>
</feature>
<feature type="transmembrane region" description="Helical" evidence="6">
    <location>
        <begin position="681"/>
        <end position="701"/>
    </location>
</feature>
<feature type="transmembrane region" description="Helical" evidence="6">
    <location>
        <begin position="478"/>
        <end position="500"/>
    </location>
</feature>
<feature type="domain" description="DUF2421" evidence="7">
    <location>
        <begin position="793"/>
        <end position="1132"/>
    </location>
</feature>
<dbReference type="Pfam" id="PF10337">
    <property type="entry name" value="ArAE_2_N"/>
    <property type="match status" value="1"/>
</dbReference>
<evidence type="ECO:0000256" key="2">
    <source>
        <dbReference type="ARBA" id="ARBA00022692"/>
    </source>
</evidence>
<feature type="transmembrane region" description="Helical" evidence="6">
    <location>
        <begin position="176"/>
        <end position="196"/>
    </location>
</feature>
<feature type="compositionally biased region" description="Acidic residues" evidence="5">
    <location>
        <begin position="555"/>
        <end position="573"/>
    </location>
</feature>
<evidence type="ECO:0000256" key="5">
    <source>
        <dbReference type="SAM" id="MobiDB-lite"/>
    </source>
</evidence>
<dbReference type="GeneID" id="89992622"/>
<feature type="transmembrane region" description="Helical" evidence="6">
    <location>
        <begin position="208"/>
        <end position="227"/>
    </location>
</feature>
<feature type="transmembrane region" description="Helical" evidence="6">
    <location>
        <begin position="152"/>
        <end position="170"/>
    </location>
</feature>
<evidence type="ECO:0000259" key="8">
    <source>
        <dbReference type="Pfam" id="PF10337"/>
    </source>
</evidence>
<evidence type="ECO:0000256" key="3">
    <source>
        <dbReference type="ARBA" id="ARBA00022989"/>
    </source>
</evidence>
<evidence type="ECO:0008006" key="12">
    <source>
        <dbReference type="Google" id="ProtNLM"/>
    </source>
</evidence>
<name>A0ABZ2B125_9TREE</name>
<feature type="region of interest" description="Disordered" evidence="5">
    <location>
        <begin position="989"/>
        <end position="1074"/>
    </location>
</feature>
<evidence type="ECO:0000256" key="1">
    <source>
        <dbReference type="ARBA" id="ARBA00004141"/>
    </source>
</evidence>
<evidence type="ECO:0000259" key="7">
    <source>
        <dbReference type="Pfam" id="PF10334"/>
    </source>
</evidence>
<feature type="transmembrane region" description="Helical" evidence="6">
    <location>
        <begin position="76"/>
        <end position="108"/>
    </location>
</feature>
<dbReference type="Proteomes" id="UP001432216">
    <property type="component" value="Chromosome 11"/>
</dbReference>
<dbReference type="Pfam" id="PF10334">
    <property type="entry name" value="BRE4"/>
    <property type="match status" value="1"/>
</dbReference>
<reference evidence="10 11" key="1">
    <citation type="submission" date="2024-01" db="EMBL/GenBank/DDBJ databases">
        <title>Comparative genomics of Cryptococcus and Kwoniella reveals pathogenesis evolution and contrasting modes of karyotype evolution via chromosome fusion or intercentromeric recombination.</title>
        <authorList>
            <person name="Coelho M.A."/>
            <person name="David-Palma M."/>
            <person name="Shea T."/>
            <person name="Bowers K."/>
            <person name="McGinley-Smith S."/>
            <person name="Mohammad A.W."/>
            <person name="Gnirke A."/>
            <person name="Yurkov A.M."/>
            <person name="Nowrousian M."/>
            <person name="Sun S."/>
            <person name="Cuomo C.A."/>
            <person name="Heitman J."/>
        </authorList>
    </citation>
    <scope>NUCLEOTIDE SEQUENCE [LARGE SCALE GENOMIC DNA]</scope>
    <source>
        <strain evidence="10 11">7685027</strain>
    </source>
</reference>
<dbReference type="RefSeq" id="XP_064723724.1">
    <property type="nucleotide sequence ID" value="XM_064867652.1"/>
</dbReference>
<feature type="domain" description="Integral membrane bound transporter" evidence="9">
    <location>
        <begin position="653"/>
        <end position="788"/>
    </location>
</feature>
<feature type="compositionally biased region" description="Basic and acidic residues" evidence="5">
    <location>
        <begin position="538"/>
        <end position="554"/>
    </location>
</feature>